<protein>
    <submittedName>
        <fullName evidence="1">Uncharacterized protein</fullName>
    </submittedName>
</protein>
<sequence>MTKIAQTVLKNKQTVNKRKGHVYYPNTINAYPSRALDTLVSEHPSEVPLTLPLEKTLSNHSAGTCNGDLVRAGGARKILKENRDIVRKAFRADSNFKSVCNCGRNVIPGREVEIWERARDP</sequence>
<comment type="caution">
    <text evidence="1">The sequence shown here is derived from an EMBL/GenBank/DDBJ whole genome shotgun (WGS) entry which is preliminary data.</text>
</comment>
<name>X1F9D6_9ZZZZ</name>
<reference evidence="1" key="1">
    <citation type="journal article" date="2014" name="Front. Microbiol.">
        <title>High frequency of phylogenetically diverse reductive dehalogenase-homologous genes in deep subseafloor sedimentary metagenomes.</title>
        <authorList>
            <person name="Kawai M."/>
            <person name="Futagami T."/>
            <person name="Toyoda A."/>
            <person name="Takaki Y."/>
            <person name="Nishi S."/>
            <person name="Hori S."/>
            <person name="Arai W."/>
            <person name="Tsubouchi T."/>
            <person name="Morono Y."/>
            <person name="Uchiyama I."/>
            <person name="Ito T."/>
            <person name="Fujiyama A."/>
            <person name="Inagaki F."/>
            <person name="Takami H."/>
        </authorList>
    </citation>
    <scope>NUCLEOTIDE SEQUENCE</scope>
    <source>
        <strain evidence="1">Expedition CK06-06</strain>
    </source>
</reference>
<accession>X1F9D6</accession>
<evidence type="ECO:0000313" key="1">
    <source>
        <dbReference type="EMBL" id="GAH25984.1"/>
    </source>
</evidence>
<gene>
    <name evidence="1" type="ORF">S03H2_00286</name>
</gene>
<organism evidence="1">
    <name type="scientific">marine sediment metagenome</name>
    <dbReference type="NCBI Taxonomy" id="412755"/>
    <lineage>
        <taxon>unclassified sequences</taxon>
        <taxon>metagenomes</taxon>
        <taxon>ecological metagenomes</taxon>
    </lineage>
</organism>
<dbReference type="EMBL" id="BARU01000039">
    <property type="protein sequence ID" value="GAH25984.1"/>
    <property type="molecule type" value="Genomic_DNA"/>
</dbReference>
<feature type="non-terminal residue" evidence="1">
    <location>
        <position position="121"/>
    </location>
</feature>
<proteinExistence type="predicted"/>
<dbReference type="AlphaFoldDB" id="X1F9D6"/>